<organism evidence="1 2">
    <name type="scientific">Olea europaea subsp. europaea</name>
    <dbReference type="NCBI Taxonomy" id="158383"/>
    <lineage>
        <taxon>Eukaryota</taxon>
        <taxon>Viridiplantae</taxon>
        <taxon>Streptophyta</taxon>
        <taxon>Embryophyta</taxon>
        <taxon>Tracheophyta</taxon>
        <taxon>Spermatophyta</taxon>
        <taxon>Magnoliopsida</taxon>
        <taxon>eudicotyledons</taxon>
        <taxon>Gunneridae</taxon>
        <taxon>Pentapetalae</taxon>
        <taxon>asterids</taxon>
        <taxon>lamiids</taxon>
        <taxon>Lamiales</taxon>
        <taxon>Oleaceae</taxon>
        <taxon>Oleeae</taxon>
        <taxon>Olea</taxon>
    </lineage>
</organism>
<name>A0A8S0VJC6_OLEEU</name>
<dbReference type="AlphaFoldDB" id="A0A8S0VJC6"/>
<reference evidence="1 2" key="1">
    <citation type="submission" date="2019-12" db="EMBL/GenBank/DDBJ databases">
        <authorList>
            <person name="Alioto T."/>
            <person name="Alioto T."/>
            <person name="Gomez Garrido J."/>
        </authorList>
    </citation>
    <scope>NUCLEOTIDE SEQUENCE [LARGE SCALE GENOMIC DNA]</scope>
</reference>
<sequence>MGAFKTFRYDPWKMRTTDEGYEVLQGIRKLLLVMLRKGYLDLRTKKLPGVQPAESWRNGYGETQLREAMAISFVVFYLPNCLPKLYTVLLPAQCSFAITSLHHAFGACCPNL</sequence>
<evidence type="ECO:0000313" key="2">
    <source>
        <dbReference type="Proteomes" id="UP000594638"/>
    </source>
</evidence>
<keyword evidence="2" id="KW-1185">Reference proteome</keyword>
<dbReference type="Proteomes" id="UP000594638">
    <property type="component" value="Unassembled WGS sequence"/>
</dbReference>
<proteinExistence type="predicted"/>
<dbReference type="EMBL" id="CACTIH010009782">
    <property type="protein sequence ID" value="CAA3033018.1"/>
    <property type="molecule type" value="Genomic_DNA"/>
</dbReference>
<gene>
    <name evidence="1" type="ORF">OLEA9_A096680</name>
</gene>
<comment type="caution">
    <text evidence="1">The sequence shown here is derived from an EMBL/GenBank/DDBJ whole genome shotgun (WGS) entry which is preliminary data.</text>
</comment>
<accession>A0A8S0VJC6</accession>
<dbReference type="Gramene" id="OE9A096680T1">
    <property type="protein sequence ID" value="OE9A096680C1"/>
    <property type="gene ID" value="OE9A096680"/>
</dbReference>
<protein>
    <submittedName>
        <fullName evidence="1">Uncharacterized protein</fullName>
    </submittedName>
</protein>
<evidence type="ECO:0000313" key="1">
    <source>
        <dbReference type="EMBL" id="CAA3033018.1"/>
    </source>
</evidence>